<dbReference type="Proteomes" id="UP000186391">
    <property type="component" value="Unassembled WGS sequence"/>
</dbReference>
<sequence>MSKRLLIVSTLDSSQPFGAFTRPFYLGQYLSQEFELYQVGLDCSAVNYAPSVSIGSRSIPLYVKTIKKCIEEFHPDVVYAQETLPGITSLIALTTTKQKKCSLVLDFHTFSAYEYWSRLSSVPNPLKEFLQLIKTYIAQGVLIFSGNPIVAAGESTPKLIQQWYGRQPSKIYCIGNGVAEDLINDQFSHTTDPYQQKRPAKIVVVVAPKTFQFPSNDMSVSMAIEIAKHLESHEQKVHFVVIGRDVSDVDQPLPVNITFVGFLPERKDFVNYIKYADIGLLPFPKQAVAGGARNKALDFFASKKLVVSTPEGLRGLEEFCNQKHLIVTGFSTGEVADAILDATSNMEKYQPLTEAAYTLIKEKYSWSARAKAVAEILEATRDKFNIAK</sequence>
<proteinExistence type="predicted"/>
<dbReference type="Gene3D" id="3.40.50.2000">
    <property type="entry name" value="Glycogen Phosphorylase B"/>
    <property type="match status" value="2"/>
</dbReference>
<dbReference type="OrthoDB" id="526268at2"/>
<dbReference type="EMBL" id="MRCA01000012">
    <property type="protein sequence ID" value="OKH12279.1"/>
    <property type="molecule type" value="Genomic_DNA"/>
</dbReference>
<protein>
    <submittedName>
        <fullName evidence="1">Uncharacterized protein</fullName>
    </submittedName>
</protein>
<accession>A0A1U7GVU2</accession>
<dbReference type="AlphaFoldDB" id="A0A1U7GVU2"/>
<comment type="caution">
    <text evidence="1">The sequence shown here is derived from an EMBL/GenBank/DDBJ whole genome shotgun (WGS) entry which is preliminary data.</text>
</comment>
<organism evidence="1 2">
    <name type="scientific">Fischerella major NIES-592</name>
    <dbReference type="NCBI Taxonomy" id="210994"/>
    <lineage>
        <taxon>Bacteria</taxon>
        <taxon>Bacillati</taxon>
        <taxon>Cyanobacteriota</taxon>
        <taxon>Cyanophyceae</taxon>
        <taxon>Nostocales</taxon>
        <taxon>Hapalosiphonaceae</taxon>
        <taxon>Fischerella</taxon>
    </lineage>
</organism>
<evidence type="ECO:0000313" key="1">
    <source>
        <dbReference type="EMBL" id="OKH12279.1"/>
    </source>
</evidence>
<dbReference type="CDD" id="cd03801">
    <property type="entry name" value="GT4_PimA-like"/>
    <property type="match status" value="1"/>
</dbReference>
<dbReference type="Pfam" id="PF13692">
    <property type="entry name" value="Glyco_trans_1_4"/>
    <property type="match status" value="1"/>
</dbReference>
<dbReference type="RefSeq" id="WP_073556567.1">
    <property type="nucleotide sequence ID" value="NZ_MRCA01000012.1"/>
</dbReference>
<keyword evidence="2" id="KW-1185">Reference proteome</keyword>
<evidence type="ECO:0000313" key="2">
    <source>
        <dbReference type="Proteomes" id="UP000186391"/>
    </source>
</evidence>
<name>A0A1U7GVU2_9CYAN</name>
<reference evidence="1 2" key="1">
    <citation type="submission" date="2016-11" db="EMBL/GenBank/DDBJ databases">
        <title>Draft Genome Sequences of Nine Cyanobacterial Strains from Diverse Habitats.</title>
        <authorList>
            <person name="Zhu T."/>
            <person name="Hou S."/>
            <person name="Lu X."/>
            <person name="Hess W.R."/>
        </authorList>
    </citation>
    <scope>NUCLEOTIDE SEQUENCE [LARGE SCALE GENOMIC DNA]</scope>
    <source>
        <strain evidence="1 2">NIES-592</strain>
    </source>
</reference>
<dbReference type="SUPFAM" id="SSF53756">
    <property type="entry name" value="UDP-Glycosyltransferase/glycogen phosphorylase"/>
    <property type="match status" value="1"/>
</dbReference>
<gene>
    <name evidence="1" type="ORF">NIES592_18915</name>
</gene>